<feature type="binding site" evidence="2">
    <location>
        <position position="7"/>
    </location>
    <ligand>
        <name>substrate</name>
    </ligand>
</feature>
<evidence type="ECO:0000313" key="4">
    <source>
        <dbReference type="EMBL" id="KRM88395.1"/>
    </source>
</evidence>
<evidence type="ECO:0000259" key="3">
    <source>
        <dbReference type="Pfam" id="PF12146"/>
    </source>
</evidence>
<keyword evidence="5" id="KW-1185">Reference proteome</keyword>
<dbReference type="EMBL" id="AYZK01000001">
    <property type="protein sequence ID" value="KRM88395.1"/>
    <property type="molecule type" value="Genomic_DNA"/>
</dbReference>
<dbReference type="AlphaFoldDB" id="A0A0R2CIZ0"/>
<protein>
    <recommendedName>
        <fullName evidence="3">Serine aminopeptidase S33 domain-containing protein</fullName>
    </recommendedName>
</protein>
<dbReference type="PATRIC" id="fig|1423810.4.peg.706"/>
<feature type="active site" description="Charge relay system" evidence="1">
    <location>
        <position position="170"/>
    </location>
</feature>
<gene>
    <name evidence="4" type="ORF">FD19_GL000689</name>
</gene>
<dbReference type="PIRSF" id="PIRSF017388">
    <property type="entry name" value="Esterase_lipase"/>
    <property type="match status" value="1"/>
</dbReference>
<feature type="domain" description="Serine aminopeptidase S33" evidence="3">
    <location>
        <begin position="2"/>
        <end position="117"/>
    </location>
</feature>
<feature type="active site" description="Charge relay system" evidence="1">
    <location>
        <position position="200"/>
    </location>
</feature>
<dbReference type="Proteomes" id="UP000051789">
    <property type="component" value="Unassembled WGS sequence"/>
</dbReference>
<organism evidence="4 5">
    <name type="scientific">Lacticaseibacillus thailandensis DSM 22698 = JCM 13996</name>
    <dbReference type="NCBI Taxonomy" id="1423810"/>
    <lineage>
        <taxon>Bacteria</taxon>
        <taxon>Bacillati</taxon>
        <taxon>Bacillota</taxon>
        <taxon>Bacilli</taxon>
        <taxon>Lactobacillales</taxon>
        <taxon>Lactobacillaceae</taxon>
        <taxon>Lacticaseibacillus</taxon>
    </lineage>
</organism>
<evidence type="ECO:0000256" key="1">
    <source>
        <dbReference type="PIRSR" id="PIRSR017388-1"/>
    </source>
</evidence>
<proteinExistence type="predicted"/>
<dbReference type="Pfam" id="PF12146">
    <property type="entry name" value="Hydrolase_4"/>
    <property type="match status" value="1"/>
</dbReference>
<dbReference type="STRING" id="1423810.FD19_GL000689"/>
<dbReference type="InterPro" id="IPR029058">
    <property type="entry name" value="AB_hydrolase_fold"/>
</dbReference>
<evidence type="ECO:0000256" key="2">
    <source>
        <dbReference type="PIRSR" id="PIRSR017388-2"/>
    </source>
</evidence>
<dbReference type="GO" id="GO:0052689">
    <property type="term" value="F:carboxylic ester hydrolase activity"/>
    <property type="evidence" value="ECO:0007669"/>
    <property type="project" value="InterPro"/>
</dbReference>
<dbReference type="InterPro" id="IPR022742">
    <property type="entry name" value="Hydrolase_4"/>
</dbReference>
<dbReference type="Gene3D" id="3.40.50.1820">
    <property type="entry name" value="alpha/beta hydrolase"/>
    <property type="match status" value="1"/>
</dbReference>
<accession>A0A0R2CIZ0</accession>
<dbReference type="InterPro" id="IPR012354">
    <property type="entry name" value="Esterase_lipase"/>
</dbReference>
<dbReference type="SUPFAM" id="SSF53474">
    <property type="entry name" value="alpha/beta-Hydrolases"/>
    <property type="match status" value="1"/>
</dbReference>
<sequence length="223" mass="23873">MVLLHSFTGSSRDMRLLANDLNAAGYAVQAPIFSGHADKTPLGPLSFGPDRWLAETQAAVRAMRREYGRVVTFGLSMGGNFALRALETMAGVVAGGAFATPLVDGSPHFARTVHRYMDYIVRESDQQADFGAAQGAIEHQRAALRHLAHLTIAAAPSVHVPVLLAQGGQDTVITPQTALRSLALFRGAPASLAWYPEANHILTADPHSQAQLSRDVLAFLARL</sequence>
<name>A0A0R2CIZ0_9LACO</name>
<feature type="binding site" evidence="2">
    <location>
        <position position="77"/>
    </location>
    <ligand>
        <name>substrate</name>
    </ligand>
</feature>
<reference evidence="4 5" key="1">
    <citation type="journal article" date="2015" name="Genome Announc.">
        <title>Expanding the biotechnology potential of lactobacilli through comparative genomics of 213 strains and associated genera.</title>
        <authorList>
            <person name="Sun Z."/>
            <person name="Harris H.M."/>
            <person name="McCann A."/>
            <person name="Guo C."/>
            <person name="Argimon S."/>
            <person name="Zhang W."/>
            <person name="Yang X."/>
            <person name="Jeffery I.B."/>
            <person name="Cooney J.C."/>
            <person name="Kagawa T.F."/>
            <person name="Liu W."/>
            <person name="Song Y."/>
            <person name="Salvetti E."/>
            <person name="Wrobel A."/>
            <person name="Rasinkangas P."/>
            <person name="Parkhill J."/>
            <person name="Rea M.C."/>
            <person name="O'Sullivan O."/>
            <person name="Ritari J."/>
            <person name="Douillard F.P."/>
            <person name="Paul Ross R."/>
            <person name="Yang R."/>
            <person name="Briner A.E."/>
            <person name="Felis G.E."/>
            <person name="de Vos W.M."/>
            <person name="Barrangou R."/>
            <person name="Klaenhammer T.R."/>
            <person name="Caufield P.W."/>
            <person name="Cui Y."/>
            <person name="Zhang H."/>
            <person name="O'Toole P.W."/>
        </authorList>
    </citation>
    <scope>NUCLEOTIDE SEQUENCE [LARGE SCALE GENOMIC DNA]</scope>
    <source>
        <strain evidence="4 5">DSM 22698</strain>
    </source>
</reference>
<feature type="active site" description="Nucleophile" evidence="1">
    <location>
        <position position="76"/>
    </location>
</feature>
<evidence type="ECO:0000313" key="5">
    <source>
        <dbReference type="Proteomes" id="UP000051789"/>
    </source>
</evidence>
<comment type="caution">
    <text evidence="4">The sequence shown here is derived from an EMBL/GenBank/DDBJ whole genome shotgun (WGS) entry which is preliminary data.</text>
</comment>